<dbReference type="AlphaFoldDB" id="A0A1E4SPJ6"/>
<dbReference type="RefSeq" id="XP_020066530.1">
    <property type="nucleotide sequence ID" value="XM_020208977.1"/>
</dbReference>
<keyword evidence="1" id="KW-0156">Chromatin regulator</keyword>
<organism evidence="6 7">
    <name type="scientific">Suhomyces tanzawaensis NRRL Y-17324</name>
    <dbReference type="NCBI Taxonomy" id="984487"/>
    <lineage>
        <taxon>Eukaryota</taxon>
        <taxon>Fungi</taxon>
        <taxon>Dikarya</taxon>
        <taxon>Ascomycota</taxon>
        <taxon>Saccharomycotina</taxon>
        <taxon>Pichiomycetes</taxon>
        <taxon>Debaryomycetaceae</taxon>
        <taxon>Suhomyces</taxon>
    </lineage>
</organism>
<dbReference type="InterPro" id="IPR052406">
    <property type="entry name" value="Chromatin_Remodeling_Comp"/>
</dbReference>
<dbReference type="PANTHER" id="PTHR22970">
    <property type="entry name" value="AT-RICH INTERACTIVE DOMAIN-CONTAINING PROTEIN 2"/>
    <property type="match status" value="1"/>
</dbReference>
<evidence type="ECO:0000256" key="4">
    <source>
        <dbReference type="ARBA" id="ARBA00023242"/>
    </source>
</evidence>
<evidence type="ECO:0000256" key="1">
    <source>
        <dbReference type="ARBA" id="ARBA00022853"/>
    </source>
</evidence>
<dbReference type="PANTHER" id="PTHR22970:SF14">
    <property type="entry name" value="AT-RICH INTERACTIVE DOMAIN-CONTAINING PROTEIN 2"/>
    <property type="match status" value="1"/>
</dbReference>
<dbReference type="InterPro" id="IPR003150">
    <property type="entry name" value="DNA-bd_RFX"/>
</dbReference>
<sequence length="621" mass="70426">MSNGLLPISVASRTITNLSGEPNGYGTPAYNGFMYPNNIGHNHRGVEEVQRIIMSLKSGIESEVKWSLSTLTRVSVHPVIMLEDLPFVGNELIKFFIRPFHWILEQKPNKVNQTAISFSLDSLLTLRNLSQDLSNQQWLSQIKPLKKHIIEVLRFLLNWFYVESHQIHSLKVYENQFKEALGYLLDLLEPLSCYYIDNTKNDPLFNLLLNFSTITNDKAVFVSIIKTLSHLLIIREKATDGNDTNGEDDSPARTPNNCIDSIKDTHLESIVNQLLINDNDLAFTVLEFLKQYLTSEALHPEHPSSVKDSQNLRLEYLLQINSSKSNFNTLVKQLPLLTVSNLPLNDVSSIRPISQLTLTKRSHFSGVPSTLPDLPPELYSLIVRFPEPLRATTWLRCCYEPFTNQVSNNPESTDVVPGEVTQISLWKAYEKQFQEIWDSADGKQHPEYKALLPAVDFIKNVSHAFPNSEAMVVALEPPTDPPKKKFIIKGIQPRQFAVNIDVGNYEALKPIPVSSINPSENYKLPIGHVEPEKFDHALNSLSESILSSNITKSLEAVTPINLTACELLDYIIDEVLETRENSTEENIFRLYNSHWLPDTVYSNPSLVEGGLINPKWLKYLI</sequence>
<dbReference type="STRING" id="984487.A0A1E4SPJ6"/>
<feature type="domain" description="RFX-type winged-helix" evidence="5">
    <location>
        <begin position="391"/>
        <end position="495"/>
    </location>
</feature>
<dbReference type="GO" id="GO:0003677">
    <property type="term" value="F:DNA binding"/>
    <property type="evidence" value="ECO:0007669"/>
    <property type="project" value="InterPro"/>
</dbReference>
<protein>
    <recommendedName>
        <fullName evidence="5">RFX-type winged-helix domain-containing protein</fullName>
    </recommendedName>
</protein>
<evidence type="ECO:0000259" key="5">
    <source>
        <dbReference type="PROSITE" id="PS51526"/>
    </source>
</evidence>
<proteinExistence type="predicted"/>
<evidence type="ECO:0000313" key="6">
    <source>
        <dbReference type="EMBL" id="ODV81408.1"/>
    </source>
</evidence>
<name>A0A1E4SPJ6_9ASCO</name>
<dbReference type="GO" id="GO:0006355">
    <property type="term" value="P:regulation of DNA-templated transcription"/>
    <property type="evidence" value="ECO:0007669"/>
    <property type="project" value="InterPro"/>
</dbReference>
<accession>A0A1E4SPJ6</accession>
<dbReference type="GeneID" id="30983113"/>
<keyword evidence="4" id="KW-0539">Nucleus</keyword>
<gene>
    <name evidence="6" type="ORF">CANTADRAFT_43558</name>
</gene>
<reference evidence="7" key="1">
    <citation type="submission" date="2016-05" db="EMBL/GenBank/DDBJ databases">
        <title>Comparative genomics of biotechnologically important yeasts.</title>
        <authorList>
            <consortium name="DOE Joint Genome Institute"/>
            <person name="Riley R."/>
            <person name="Haridas S."/>
            <person name="Wolfe K.H."/>
            <person name="Lopes M.R."/>
            <person name="Hittinger C.T."/>
            <person name="Goker M."/>
            <person name="Salamov A."/>
            <person name="Wisecaver J."/>
            <person name="Long T.M."/>
            <person name="Aerts A.L."/>
            <person name="Barry K."/>
            <person name="Choi C."/>
            <person name="Clum A."/>
            <person name="Coughlan A.Y."/>
            <person name="Deshpande S."/>
            <person name="Douglass A.P."/>
            <person name="Hanson S.J."/>
            <person name="Klenk H.-P."/>
            <person name="Labutti K."/>
            <person name="Lapidus A."/>
            <person name="Lindquist E."/>
            <person name="Lipzen A."/>
            <person name="Meier-Kolthoff J.P."/>
            <person name="Ohm R.A."/>
            <person name="Otillar R.P."/>
            <person name="Pangilinan J."/>
            <person name="Peng Y."/>
            <person name="Rokas A."/>
            <person name="Rosa C.A."/>
            <person name="Scheuner C."/>
            <person name="Sibirny A.A."/>
            <person name="Slot J.C."/>
            <person name="Stielow J.B."/>
            <person name="Sun H."/>
            <person name="Kurtzman C.P."/>
            <person name="Blackwell M."/>
            <person name="Grigoriev I.V."/>
            <person name="Jeffries T.W."/>
        </authorList>
    </citation>
    <scope>NUCLEOTIDE SEQUENCE [LARGE SCALE GENOMIC DNA]</scope>
    <source>
        <strain evidence="7">NRRL Y-17324</strain>
    </source>
</reference>
<evidence type="ECO:0000256" key="3">
    <source>
        <dbReference type="ARBA" id="ARBA00023163"/>
    </source>
</evidence>
<dbReference type="Proteomes" id="UP000094285">
    <property type="component" value="Unassembled WGS sequence"/>
</dbReference>
<dbReference type="OrthoDB" id="338531at2759"/>
<evidence type="ECO:0000256" key="2">
    <source>
        <dbReference type="ARBA" id="ARBA00023015"/>
    </source>
</evidence>
<dbReference type="PROSITE" id="PS51526">
    <property type="entry name" value="RFX_DBD"/>
    <property type="match status" value="1"/>
</dbReference>
<dbReference type="EMBL" id="KV453909">
    <property type="protein sequence ID" value="ODV81408.1"/>
    <property type="molecule type" value="Genomic_DNA"/>
</dbReference>
<evidence type="ECO:0000313" key="7">
    <source>
        <dbReference type="Proteomes" id="UP000094285"/>
    </source>
</evidence>
<dbReference type="GO" id="GO:0016586">
    <property type="term" value="C:RSC-type complex"/>
    <property type="evidence" value="ECO:0007669"/>
    <property type="project" value="TreeGrafter"/>
</dbReference>
<dbReference type="GO" id="GO:0006325">
    <property type="term" value="P:chromatin organization"/>
    <property type="evidence" value="ECO:0007669"/>
    <property type="project" value="UniProtKB-KW"/>
</dbReference>
<keyword evidence="7" id="KW-1185">Reference proteome</keyword>
<keyword evidence="3" id="KW-0804">Transcription</keyword>
<keyword evidence="2" id="KW-0805">Transcription regulation</keyword>